<reference evidence="5" key="1">
    <citation type="journal article" date="2008" name="Nat. Genet.">
        <title>The Pristionchus pacificus genome provides a unique perspective on nematode lifestyle and parasitism.</title>
        <authorList>
            <person name="Dieterich C."/>
            <person name="Clifton S.W."/>
            <person name="Schuster L.N."/>
            <person name="Chinwalla A."/>
            <person name="Delehaunty K."/>
            <person name="Dinkelacker I."/>
            <person name="Fulton L."/>
            <person name="Fulton R."/>
            <person name="Godfrey J."/>
            <person name="Minx P."/>
            <person name="Mitreva M."/>
            <person name="Roeseler W."/>
            <person name="Tian H."/>
            <person name="Witte H."/>
            <person name="Yang S.P."/>
            <person name="Wilson R.K."/>
            <person name="Sommer R.J."/>
        </authorList>
    </citation>
    <scope>NUCLEOTIDE SEQUENCE [LARGE SCALE GENOMIC DNA]</scope>
    <source>
        <strain evidence="5">PS312</strain>
    </source>
</reference>
<evidence type="ECO:0000313" key="4">
    <source>
        <dbReference type="EnsemblMetazoa" id="PPA41411.1"/>
    </source>
</evidence>
<gene>
    <name evidence="4" type="primary">WBGene00279780</name>
</gene>
<dbReference type="PANTHER" id="PTHR45987">
    <property type="entry name" value="39S RIBOSOMAL PROTEIN L12"/>
    <property type="match status" value="1"/>
</dbReference>
<evidence type="ECO:0000256" key="1">
    <source>
        <dbReference type="ARBA" id="ARBA00007197"/>
    </source>
</evidence>
<dbReference type="Proteomes" id="UP000005239">
    <property type="component" value="Unassembled WGS sequence"/>
</dbReference>
<dbReference type="InterPro" id="IPR036235">
    <property type="entry name" value="Ribosomal_bL12_oligo_N_sf"/>
</dbReference>
<reference evidence="4" key="2">
    <citation type="submission" date="2022-06" db="UniProtKB">
        <authorList>
            <consortium name="EnsemblMetazoa"/>
        </authorList>
    </citation>
    <scope>IDENTIFICATION</scope>
    <source>
        <strain evidence="4">PS312</strain>
    </source>
</reference>
<keyword evidence="5" id="KW-1185">Reference proteome</keyword>
<proteinExistence type="inferred from homology"/>
<dbReference type="Gene3D" id="1.20.5.710">
    <property type="entry name" value="Single helix bin"/>
    <property type="match status" value="1"/>
</dbReference>
<accession>A0A8R1UVB4</accession>
<dbReference type="AlphaFoldDB" id="A0A2A6CN92"/>
<keyword evidence="3" id="KW-0687">Ribonucleoprotein</keyword>
<evidence type="ECO:0000256" key="2">
    <source>
        <dbReference type="ARBA" id="ARBA00022980"/>
    </source>
</evidence>
<organism evidence="4 5">
    <name type="scientific">Pristionchus pacificus</name>
    <name type="common">Parasitic nematode worm</name>
    <dbReference type="NCBI Taxonomy" id="54126"/>
    <lineage>
        <taxon>Eukaryota</taxon>
        <taxon>Metazoa</taxon>
        <taxon>Ecdysozoa</taxon>
        <taxon>Nematoda</taxon>
        <taxon>Chromadorea</taxon>
        <taxon>Rhabditida</taxon>
        <taxon>Rhabditina</taxon>
        <taxon>Diplogasteromorpha</taxon>
        <taxon>Diplogasteroidea</taxon>
        <taxon>Neodiplogasteridae</taxon>
        <taxon>Pristionchus</taxon>
    </lineage>
</organism>
<dbReference type="OrthoDB" id="250175at2759"/>
<dbReference type="InterPro" id="IPR008932">
    <property type="entry name" value="Ribosomal_bL12_oligo"/>
</dbReference>
<dbReference type="GO" id="GO:0006412">
    <property type="term" value="P:translation"/>
    <property type="evidence" value="ECO:0000318"/>
    <property type="project" value="GO_Central"/>
</dbReference>
<protein>
    <submittedName>
        <fullName evidence="4">Ribosomal_L12_N domain-containing protein</fullName>
    </submittedName>
</protein>
<dbReference type="SUPFAM" id="SSF48300">
    <property type="entry name" value="Ribosomal protein L7/12, oligomerisation (N-terminal) domain"/>
    <property type="match status" value="1"/>
</dbReference>
<accession>A0A2A6CN92</accession>
<sequence>RGPAGVEGGRLLRAVGPVYPGARVVSSKLNALVDEIANLSLLEVSDLNWALKKPLNIPGAPMMSPGMMMAAMPAAAAEDVPQKMTFEVTLAKFDDTKKIALIKEIGNIITGL</sequence>
<dbReference type="GO" id="GO:0005762">
    <property type="term" value="C:mitochondrial large ribosomal subunit"/>
    <property type="evidence" value="ECO:0000318"/>
    <property type="project" value="GO_Central"/>
</dbReference>
<dbReference type="PANTHER" id="PTHR45987:SF4">
    <property type="entry name" value="LARGE RIBOSOMAL SUBUNIT PROTEIN BL12M"/>
    <property type="match status" value="1"/>
</dbReference>
<dbReference type="Pfam" id="PF16320">
    <property type="entry name" value="Ribosomal_L12_N"/>
    <property type="match status" value="1"/>
</dbReference>
<dbReference type="EnsemblMetazoa" id="PPA41411.1">
    <property type="protein sequence ID" value="PPA41411.1"/>
    <property type="gene ID" value="WBGene00279780"/>
</dbReference>
<keyword evidence="2" id="KW-0689">Ribosomal protein</keyword>
<dbReference type="GO" id="GO:0003729">
    <property type="term" value="F:mRNA binding"/>
    <property type="evidence" value="ECO:0000318"/>
    <property type="project" value="GO_Central"/>
</dbReference>
<dbReference type="InterPro" id="IPR000206">
    <property type="entry name" value="Ribosomal_bL12"/>
</dbReference>
<evidence type="ECO:0000256" key="3">
    <source>
        <dbReference type="ARBA" id="ARBA00023274"/>
    </source>
</evidence>
<comment type="similarity">
    <text evidence="1">Belongs to the bacterial ribosomal protein bL12 family.</text>
</comment>
<evidence type="ECO:0000313" key="5">
    <source>
        <dbReference type="Proteomes" id="UP000005239"/>
    </source>
</evidence>
<name>A0A2A6CN92_PRIPA</name>
<dbReference type="GO" id="GO:0003735">
    <property type="term" value="F:structural constituent of ribosome"/>
    <property type="evidence" value="ECO:0000318"/>
    <property type="project" value="GO_Central"/>
</dbReference>